<dbReference type="AlphaFoldDB" id="A0A2L1TVS1"/>
<evidence type="ECO:0000313" key="1">
    <source>
        <dbReference type="EMBL" id="AVF24773.1"/>
    </source>
</evidence>
<name>A0A2L1TVS1_9BACL</name>
<accession>A0A2L1TVS1</accession>
<dbReference type="Proteomes" id="UP000239833">
    <property type="component" value="Chromosome"/>
</dbReference>
<gene>
    <name evidence="1" type="ORF">ERICIII_00547</name>
</gene>
<dbReference type="GeneID" id="64217387"/>
<proteinExistence type="predicted"/>
<protein>
    <submittedName>
        <fullName evidence="1">Uncharacterized protein</fullName>
    </submittedName>
</protein>
<reference evidence="2" key="1">
    <citation type="submission" date="2017-02" db="EMBL/GenBank/DDBJ databases">
        <title>Delineation of Paenibacillus larvae strains originating from foulbrood outbreaks.</title>
        <authorList>
            <person name="Beims H."/>
            <person name="Bunk B."/>
            <person name="Sproeer C."/>
            <person name="Mohr K.I."/>
            <person name="Pradella S."/>
            <person name="Guenther G."/>
            <person name="Rohde M."/>
            <person name="von der Ohe W."/>
            <person name="Steinert M."/>
        </authorList>
    </citation>
    <scope>NUCLEOTIDE SEQUENCE [LARGE SCALE GENOMIC DNA]</scope>
    <source>
        <strain evidence="2">Eric_III</strain>
    </source>
</reference>
<evidence type="ECO:0000313" key="2">
    <source>
        <dbReference type="Proteomes" id="UP000239833"/>
    </source>
</evidence>
<organism evidence="1 2">
    <name type="scientific">Paenibacillus larvae subsp. larvae</name>
    <dbReference type="NCBI Taxonomy" id="147375"/>
    <lineage>
        <taxon>Bacteria</taxon>
        <taxon>Bacillati</taxon>
        <taxon>Bacillota</taxon>
        <taxon>Bacilli</taxon>
        <taxon>Bacillales</taxon>
        <taxon>Paenibacillaceae</taxon>
        <taxon>Paenibacillus</taxon>
    </lineage>
</organism>
<dbReference type="EMBL" id="CP019655">
    <property type="protein sequence ID" value="AVF24773.1"/>
    <property type="molecule type" value="Genomic_DNA"/>
</dbReference>
<dbReference type="RefSeq" id="WP_077996669.1">
    <property type="nucleotide sequence ID" value="NZ_CP019655.1"/>
</dbReference>
<sequence length="135" mass="16129">MEHIEIIRMLQKINWADLDENESNKLELEFNLAIKKIEEELESVQDVVILQEIIEKDESEYFIPIGTMFRIYQKLIRLVENKRFVLENFASYLMIYGVDWEDEAKQINTALDDADMEKATLIAMSVDYNKYQREQ</sequence>